<evidence type="ECO:0000259" key="1">
    <source>
        <dbReference type="SMART" id="SM01321"/>
    </source>
</evidence>
<name>A0A2M7UI80_9BACT</name>
<feature type="domain" description="Transposase IS200-like" evidence="1">
    <location>
        <begin position="2"/>
        <end position="86"/>
    </location>
</feature>
<dbReference type="SMART" id="SM01321">
    <property type="entry name" value="Y1_Tnp"/>
    <property type="match status" value="1"/>
</dbReference>
<dbReference type="SUPFAM" id="SSF143422">
    <property type="entry name" value="Transposase IS200-like"/>
    <property type="match status" value="1"/>
</dbReference>
<dbReference type="InterPro" id="IPR002686">
    <property type="entry name" value="Transposase_17"/>
</dbReference>
<dbReference type="Gene3D" id="3.30.70.1290">
    <property type="entry name" value="Transposase IS200-like"/>
    <property type="match status" value="1"/>
</dbReference>
<dbReference type="GO" id="GO:0003677">
    <property type="term" value="F:DNA binding"/>
    <property type="evidence" value="ECO:0007669"/>
    <property type="project" value="InterPro"/>
</dbReference>
<dbReference type="Pfam" id="PF01797">
    <property type="entry name" value="Y1_Tnp"/>
    <property type="match status" value="1"/>
</dbReference>
<dbReference type="Proteomes" id="UP000229805">
    <property type="component" value="Unassembled WGS sequence"/>
</dbReference>
<dbReference type="PANTHER" id="PTHR33360">
    <property type="entry name" value="TRANSPOSASE FOR INSERTION SEQUENCE ELEMENT IS200"/>
    <property type="match status" value="1"/>
</dbReference>
<dbReference type="AlphaFoldDB" id="A0A2M7UI80"/>
<reference evidence="3" key="1">
    <citation type="submission" date="2017-09" db="EMBL/GenBank/DDBJ databases">
        <title>Depth-based differentiation of microbial function through sediment-hosted aquifers and enrichment of novel symbionts in the deep terrestrial subsurface.</title>
        <authorList>
            <person name="Probst A.J."/>
            <person name="Ladd B."/>
            <person name="Jarett J.K."/>
            <person name="Geller-Mcgrath D.E."/>
            <person name="Sieber C.M.K."/>
            <person name="Emerson J.B."/>
            <person name="Anantharaman K."/>
            <person name="Thomas B.C."/>
            <person name="Malmstrom R."/>
            <person name="Stieglmeier M."/>
            <person name="Klingl A."/>
            <person name="Woyke T."/>
            <person name="Ryan C.M."/>
            <person name="Banfield J.F."/>
        </authorList>
    </citation>
    <scope>NUCLEOTIDE SEQUENCE [LARGE SCALE GENOMIC DNA]</scope>
</reference>
<evidence type="ECO:0000313" key="3">
    <source>
        <dbReference type="Proteomes" id="UP000229805"/>
    </source>
</evidence>
<dbReference type="GO" id="GO:0004803">
    <property type="term" value="F:transposase activity"/>
    <property type="evidence" value="ECO:0007669"/>
    <property type="project" value="InterPro"/>
</dbReference>
<dbReference type="PANTHER" id="PTHR33360:SF2">
    <property type="entry name" value="TRANSPOSASE FOR INSERTION SEQUENCE ELEMENT IS200"/>
    <property type="match status" value="1"/>
</dbReference>
<gene>
    <name evidence="2" type="ORF">COY11_01930</name>
</gene>
<sequence>MIFAPKRRKSVIYGKIRKELARILRELAKQKESQITEGSLSIDHIHMCIEIPPKYAVASIIGFLKGKSAIAIARMQGKDRNYTGAH</sequence>
<dbReference type="NCBIfam" id="NF033573">
    <property type="entry name" value="transpos_IS200"/>
    <property type="match status" value="1"/>
</dbReference>
<comment type="caution">
    <text evidence="2">The sequence shown here is derived from an EMBL/GenBank/DDBJ whole genome shotgun (WGS) entry which is preliminary data.</text>
</comment>
<dbReference type="InterPro" id="IPR036515">
    <property type="entry name" value="Transposase_17_sf"/>
</dbReference>
<dbReference type="GO" id="GO:0006313">
    <property type="term" value="P:DNA transposition"/>
    <property type="evidence" value="ECO:0007669"/>
    <property type="project" value="InterPro"/>
</dbReference>
<dbReference type="EMBL" id="PFOG01000076">
    <property type="protein sequence ID" value="PIZ70941.1"/>
    <property type="molecule type" value="Genomic_DNA"/>
</dbReference>
<accession>A0A2M7UI80</accession>
<feature type="non-terminal residue" evidence="2">
    <location>
        <position position="86"/>
    </location>
</feature>
<organism evidence="2 3">
    <name type="scientific">Candidatus Portnoybacteria bacterium CG_4_10_14_0_2_um_filter_44_20</name>
    <dbReference type="NCBI Taxonomy" id="1974799"/>
    <lineage>
        <taxon>Bacteria</taxon>
        <taxon>Candidatus Portnoyibacteriota</taxon>
    </lineage>
</organism>
<protein>
    <submittedName>
        <fullName evidence="2">IS200/IS605 family transposase</fullName>
    </submittedName>
</protein>
<evidence type="ECO:0000313" key="2">
    <source>
        <dbReference type="EMBL" id="PIZ70941.1"/>
    </source>
</evidence>
<proteinExistence type="predicted"/>